<reference evidence="1" key="1">
    <citation type="journal article" date="2025" name="Int. J. Syst. Evol. Microbiol.">
        <title>Streptomyces citrinus sp. nov., with yellow diffusible pigment.</title>
        <authorList>
            <person name="He Y."/>
            <person name="Yang E."/>
            <person name="Xu J."/>
            <person name="Sun Y."/>
            <person name="Sun L."/>
        </authorList>
    </citation>
    <scope>NUCLEOTIDE SEQUENCE</scope>
    <source>
        <strain evidence="1">Q6</strain>
    </source>
</reference>
<organism evidence="1 2">
    <name type="scientific">Streptomyces citrinus</name>
    <dbReference type="NCBI Taxonomy" id="3118173"/>
    <lineage>
        <taxon>Bacteria</taxon>
        <taxon>Bacillati</taxon>
        <taxon>Actinomycetota</taxon>
        <taxon>Actinomycetes</taxon>
        <taxon>Kitasatosporales</taxon>
        <taxon>Streptomycetaceae</taxon>
        <taxon>Streptomyces</taxon>
    </lineage>
</organism>
<evidence type="ECO:0000313" key="1">
    <source>
        <dbReference type="EMBL" id="WWQ62015.1"/>
    </source>
</evidence>
<dbReference type="EMBL" id="CP146022">
    <property type="protein sequence ID" value="WWQ62015.1"/>
    <property type="molecule type" value="Genomic_DNA"/>
</dbReference>
<name>A0ACD5A4B9_9ACTN</name>
<dbReference type="Proteomes" id="UP001432251">
    <property type="component" value="Chromosome"/>
</dbReference>
<proteinExistence type="predicted"/>
<accession>A0ACD5A4B9</accession>
<gene>
    <name evidence="1" type="ORF">V2W30_00605</name>
</gene>
<protein>
    <submittedName>
        <fullName evidence="1">Sigma-70 family RNA polymerase sigma factor</fullName>
    </submittedName>
</protein>
<evidence type="ECO:0000313" key="2">
    <source>
        <dbReference type="Proteomes" id="UP001432251"/>
    </source>
</evidence>
<keyword evidence="2" id="KW-1185">Reference proteome</keyword>
<sequence>MTHGPAQVRAALAEAHRAEWGVVFGTIVRLTGDWELAEDCAQEAFTRALPAWEREGVPRRPGAWLVTAARHRAVDVLRRRTTERAKLAEVAALRADHEPQPVEDERLRLIFTCCHPALPLESRVALTLRAVGGLTTREIARAFLTGEDTVSQRILRAKRKIAAAAIPYRVPLPGARAERLHGVLAVIYLIFNEGYAPSEGSTTRDALAEEAIRLARLVTAEAPGEPEARGLLALLLLQHSRRAARIGADGELVTLEHQDRTRWDHALVTEGVDLARRAATAGGPYALQAAVAAQHALAPTAALTDWRTIVELYDRLLALRSNPVVALNRAVAVGMRDGPQAQLDAVDELGAPRQLAGNHAVPAVRADALRRLGRLTEAAQSYRAAQAIAPNGAIAREYARQLAALGEPGSTDARPAGRTADHTQSDA</sequence>